<keyword evidence="1" id="KW-0732">Signal</keyword>
<reference evidence="2 3" key="1">
    <citation type="submission" date="2024-10" db="EMBL/GenBank/DDBJ databases">
        <title>Updated reference genomes for cyclostephanoid diatoms.</title>
        <authorList>
            <person name="Roberts W.R."/>
            <person name="Alverson A.J."/>
        </authorList>
    </citation>
    <scope>NUCLEOTIDE SEQUENCE [LARGE SCALE GENOMIC DNA]</scope>
    <source>
        <strain evidence="2 3">AJA010-31</strain>
    </source>
</reference>
<evidence type="ECO:0000313" key="3">
    <source>
        <dbReference type="Proteomes" id="UP001530400"/>
    </source>
</evidence>
<evidence type="ECO:0000313" key="2">
    <source>
        <dbReference type="EMBL" id="KAL3787371.1"/>
    </source>
</evidence>
<gene>
    <name evidence="2" type="ORF">ACHAWO_000581</name>
</gene>
<organism evidence="2 3">
    <name type="scientific">Cyclotella atomus</name>
    <dbReference type="NCBI Taxonomy" id="382360"/>
    <lineage>
        <taxon>Eukaryota</taxon>
        <taxon>Sar</taxon>
        <taxon>Stramenopiles</taxon>
        <taxon>Ochrophyta</taxon>
        <taxon>Bacillariophyta</taxon>
        <taxon>Coscinodiscophyceae</taxon>
        <taxon>Thalassiosirophycidae</taxon>
        <taxon>Stephanodiscales</taxon>
        <taxon>Stephanodiscaceae</taxon>
        <taxon>Cyclotella</taxon>
    </lineage>
</organism>
<dbReference type="Proteomes" id="UP001530400">
    <property type="component" value="Unassembled WGS sequence"/>
</dbReference>
<name>A0ABD3PJ76_9STRA</name>
<evidence type="ECO:0000256" key="1">
    <source>
        <dbReference type="SAM" id="SignalP"/>
    </source>
</evidence>
<dbReference type="AlphaFoldDB" id="A0ABD3PJ76"/>
<proteinExistence type="predicted"/>
<feature type="signal peptide" evidence="1">
    <location>
        <begin position="1"/>
        <end position="28"/>
    </location>
</feature>
<accession>A0ABD3PJ76</accession>
<dbReference type="EMBL" id="JALLPJ020000613">
    <property type="protein sequence ID" value="KAL3787371.1"/>
    <property type="molecule type" value="Genomic_DNA"/>
</dbReference>
<keyword evidence="3" id="KW-1185">Reference proteome</keyword>
<comment type="caution">
    <text evidence="2">The sequence shown here is derived from an EMBL/GenBank/DDBJ whole genome shotgun (WGS) entry which is preliminary data.</text>
</comment>
<protein>
    <submittedName>
        <fullName evidence="2">Uncharacterized protein</fullName>
    </submittedName>
</protein>
<sequence length="120" mass="13374">MAKHPHSIATSLLITALLSSIITVSASATGQQARPAEKFSSEMHYYHIHGHRPATSILPVKYLNFHRAEQQPAADKKTEFDRLNKAKERRHLTRKGLHDAVVHATRQSGDIVVMGATSWN</sequence>
<feature type="chain" id="PRO_5044824967" evidence="1">
    <location>
        <begin position="29"/>
        <end position="120"/>
    </location>
</feature>